<dbReference type="PANTHER" id="PTHR47823:SF9">
    <property type="entry name" value="CHROMOSOME UNDETERMINED SCAFFOLD_10, WHOLE GENOME SHOTGUN SEQUENCE"/>
    <property type="match status" value="1"/>
</dbReference>
<evidence type="ECO:0000259" key="7">
    <source>
        <dbReference type="Pfam" id="PF00520"/>
    </source>
</evidence>
<comment type="subcellular location">
    <subcellularLocation>
        <location evidence="1">Membrane</location>
        <topology evidence="1">Multi-pass membrane protein</topology>
    </subcellularLocation>
</comment>
<dbReference type="AlphaFoldDB" id="A0A0H5QV01"/>
<evidence type="ECO:0000256" key="6">
    <source>
        <dbReference type="SAM" id="Phobius"/>
    </source>
</evidence>
<keyword evidence="3 6" id="KW-1133">Transmembrane helix</keyword>
<evidence type="ECO:0000256" key="1">
    <source>
        <dbReference type="ARBA" id="ARBA00004141"/>
    </source>
</evidence>
<organism evidence="8">
    <name type="scientific">Spongospora subterranea</name>
    <dbReference type="NCBI Taxonomy" id="70186"/>
    <lineage>
        <taxon>Eukaryota</taxon>
        <taxon>Sar</taxon>
        <taxon>Rhizaria</taxon>
        <taxon>Endomyxa</taxon>
        <taxon>Phytomyxea</taxon>
        <taxon>Plasmodiophorida</taxon>
        <taxon>Plasmodiophoridae</taxon>
        <taxon>Spongospora</taxon>
    </lineage>
</organism>
<protein>
    <recommendedName>
        <fullName evidence="7">Ion transport domain-containing protein</fullName>
    </recommendedName>
</protein>
<sequence length="564" mass="63677">MLHKPHQVIRSSSVCQDGEESATALWKGHRLFYAGSYLLNRWKIFLILLLAYDAFVIPYQWAFTYHEAHPTAMLIGSFIDFAFALDILVQFNTVHVRNNVWITNRKQIANIYGRSWLIVDIISAIPYELVRHVPFRWIKIVRLFGLLRVVRYSRIAHSIHTSFSVSTSVYRILKFGVMFVVGSHWCACVFYTLNAGSPEWIEQSGLSGAPPSHHFIAALQWSLSTIIPIGYCRIKADSCSSRIFSVFVMAFGVSIFTFAITKVVGLVHQLSDVDVQQFEANMDRVEAILDFEKVPGDLRRKIAHFFRFSYKSTAPATCAEEALIQSLSRQLRNDVINAINVHQISDTFVVDCVLSMKVLCFPPNEHLFDLTRGCICVVVKGSLWYDNQLIGPTAQFGTLSCSAKVADHGIPITRTWCQISVLRRDDLLPILVKHKEVQRRLVGSSSLQLRQSTESPDKAAWVTETVNLLTRDQAKSLLLTVNALNRRLQYEERLIRGVDRAFGPDISGRSVRSSSGSPIIRATLSVDMFKTPSLMAKPSPEFFEPDSSNGSSPSWPSTPPFELR</sequence>
<feature type="domain" description="Ion transport" evidence="7">
    <location>
        <begin position="42"/>
        <end position="262"/>
    </location>
</feature>
<evidence type="ECO:0000256" key="3">
    <source>
        <dbReference type="ARBA" id="ARBA00022989"/>
    </source>
</evidence>
<feature type="region of interest" description="Disordered" evidence="5">
    <location>
        <begin position="535"/>
        <end position="564"/>
    </location>
</feature>
<feature type="transmembrane region" description="Helical" evidence="6">
    <location>
        <begin position="243"/>
        <end position="267"/>
    </location>
</feature>
<evidence type="ECO:0000256" key="2">
    <source>
        <dbReference type="ARBA" id="ARBA00022692"/>
    </source>
</evidence>
<dbReference type="PRINTS" id="PR01463">
    <property type="entry name" value="EAGCHANLFMLY"/>
</dbReference>
<evidence type="ECO:0000313" key="8">
    <source>
        <dbReference type="EMBL" id="CRZ05587.1"/>
    </source>
</evidence>
<dbReference type="InterPro" id="IPR018490">
    <property type="entry name" value="cNMP-bd_dom_sf"/>
</dbReference>
<dbReference type="SUPFAM" id="SSF81324">
    <property type="entry name" value="Voltage-gated potassium channels"/>
    <property type="match status" value="1"/>
</dbReference>
<feature type="transmembrane region" description="Helical" evidence="6">
    <location>
        <begin position="44"/>
        <end position="62"/>
    </location>
</feature>
<dbReference type="GO" id="GO:0016020">
    <property type="term" value="C:membrane"/>
    <property type="evidence" value="ECO:0007669"/>
    <property type="project" value="UniProtKB-SubCell"/>
</dbReference>
<dbReference type="EMBL" id="HACM01005145">
    <property type="protein sequence ID" value="CRZ05587.1"/>
    <property type="molecule type" value="Transcribed_RNA"/>
</dbReference>
<dbReference type="GO" id="GO:0005249">
    <property type="term" value="F:voltage-gated potassium channel activity"/>
    <property type="evidence" value="ECO:0007669"/>
    <property type="project" value="InterPro"/>
</dbReference>
<feature type="transmembrane region" description="Helical" evidence="6">
    <location>
        <begin position="213"/>
        <end position="231"/>
    </location>
</feature>
<dbReference type="Pfam" id="PF00520">
    <property type="entry name" value="Ion_trans"/>
    <property type="match status" value="1"/>
</dbReference>
<dbReference type="InterPro" id="IPR005821">
    <property type="entry name" value="Ion_trans_dom"/>
</dbReference>
<feature type="transmembrane region" description="Helical" evidence="6">
    <location>
        <begin position="172"/>
        <end position="193"/>
    </location>
</feature>
<keyword evidence="4 6" id="KW-0472">Membrane</keyword>
<feature type="transmembrane region" description="Helical" evidence="6">
    <location>
        <begin position="68"/>
        <end position="89"/>
    </location>
</feature>
<dbReference type="Gene3D" id="1.10.287.70">
    <property type="match status" value="1"/>
</dbReference>
<dbReference type="SUPFAM" id="SSF51206">
    <property type="entry name" value="cAMP-binding domain-like"/>
    <property type="match status" value="1"/>
</dbReference>
<name>A0A0H5QV01_9EUKA</name>
<dbReference type="Gene3D" id="1.10.287.630">
    <property type="entry name" value="Helix hairpin bin"/>
    <property type="match status" value="1"/>
</dbReference>
<evidence type="ECO:0000256" key="4">
    <source>
        <dbReference type="ARBA" id="ARBA00023136"/>
    </source>
</evidence>
<feature type="compositionally biased region" description="Low complexity" evidence="5">
    <location>
        <begin position="545"/>
        <end position="555"/>
    </location>
</feature>
<accession>A0A0H5QV01</accession>
<dbReference type="PANTHER" id="PTHR47823">
    <property type="entry name" value="ION_TRANS DOMAIN-CONTAINING PROTEIN"/>
    <property type="match status" value="1"/>
</dbReference>
<evidence type="ECO:0000256" key="5">
    <source>
        <dbReference type="SAM" id="MobiDB-lite"/>
    </source>
</evidence>
<reference evidence="8" key="1">
    <citation type="submission" date="2015-04" db="EMBL/GenBank/DDBJ databases">
        <title>The genome sequence of the plant pathogenic Rhizarian Plasmodiophora brassicae reveals insights in its biotrophic life cycle and the origin of chitin synthesis.</title>
        <authorList>
            <person name="Schwelm A."/>
            <person name="Fogelqvist J."/>
            <person name="Knaust A."/>
            <person name="Julke S."/>
            <person name="Lilja T."/>
            <person name="Dhandapani V."/>
            <person name="Bonilla-Rosso G."/>
            <person name="Karlsson M."/>
            <person name="Shevchenko A."/>
            <person name="Choi S.R."/>
            <person name="Kim H.G."/>
            <person name="Park J.Y."/>
            <person name="Lim Y.P."/>
            <person name="Ludwig-Muller J."/>
            <person name="Dixelius C."/>
        </authorList>
    </citation>
    <scope>NUCLEOTIDE SEQUENCE</scope>
    <source>
        <tissue evidence="8">Potato root galls</tissue>
    </source>
</reference>
<keyword evidence="2 6" id="KW-0812">Transmembrane</keyword>
<dbReference type="InterPro" id="IPR003938">
    <property type="entry name" value="K_chnl_volt-dep_EAG/ELK/ERG"/>
</dbReference>
<proteinExistence type="predicted"/>